<comment type="caution">
    <text evidence="1">The sequence shown here is derived from an EMBL/GenBank/DDBJ whole genome shotgun (WGS) entry which is preliminary data.</text>
</comment>
<accession>A0A0F9AJ14</accession>
<dbReference type="EMBL" id="LAZR01054496">
    <property type="protein sequence ID" value="KKK78434.1"/>
    <property type="molecule type" value="Genomic_DNA"/>
</dbReference>
<sequence>MPYKHKRDKQAHARAYWLKHKGVRQTARPEPKERVVPDTRSISERINEAYIAYVGDMT</sequence>
<proteinExistence type="predicted"/>
<protein>
    <submittedName>
        <fullName evidence="1">Uncharacterized protein</fullName>
    </submittedName>
</protein>
<gene>
    <name evidence="1" type="ORF">LCGC14_2843630</name>
</gene>
<dbReference type="AlphaFoldDB" id="A0A0F9AJ14"/>
<reference evidence="1" key="1">
    <citation type="journal article" date="2015" name="Nature">
        <title>Complex archaea that bridge the gap between prokaryotes and eukaryotes.</title>
        <authorList>
            <person name="Spang A."/>
            <person name="Saw J.H."/>
            <person name="Jorgensen S.L."/>
            <person name="Zaremba-Niedzwiedzka K."/>
            <person name="Martijn J."/>
            <person name="Lind A.E."/>
            <person name="van Eijk R."/>
            <person name="Schleper C."/>
            <person name="Guy L."/>
            <person name="Ettema T.J."/>
        </authorList>
    </citation>
    <scope>NUCLEOTIDE SEQUENCE</scope>
</reference>
<organism evidence="1">
    <name type="scientific">marine sediment metagenome</name>
    <dbReference type="NCBI Taxonomy" id="412755"/>
    <lineage>
        <taxon>unclassified sequences</taxon>
        <taxon>metagenomes</taxon>
        <taxon>ecological metagenomes</taxon>
    </lineage>
</organism>
<name>A0A0F9AJ14_9ZZZZ</name>
<evidence type="ECO:0000313" key="1">
    <source>
        <dbReference type="EMBL" id="KKK78434.1"/>
    </source>
</evidence>